<protein>
    <submittedName>
        <fullName evidence="2">Uncharacterized protein</fullName>
    </submittedName>
</protein>
<reference evidence="2 3" key="1">
    <citation type="submission" date="2014-02" db="EMBL/GenBank/DDBJ databases">
        <title>The small core and large imbalanced accessory genome model reveals a collaborative survival strategy of Sorangium cellulosum strains in nature.</title>
        <authorList>
            <person name="Han K."/>
            <person name="Peng R."/>
            <person name="Blom J."/>
            <person name="Li Y.-Z."/>
        </authorList>
    </citation>
    <scope>NUCLEOTIDE SEQUENCE [LARGE SCALE GENOMIC DNA]</scope>
    <source>
        <strain evidence="2 3">So0149</strain>
    </source>
</reference>
<feature type="region of interest" description="Disordered" evidence="1">
    <location>
        <begin position="205"/>
        <end position="236"/>
    </location>
</feature>
<sequence>MDPREMETLIQRLVTNPHDGEALAYAHRAGEQDPRSYAMLLERVGSSTADPSYAAHWLSEAANVWSTTIGDAHHAARTLMIAIDKDPTQRTAAERLAQLYRDKGDQKALVALLERLVKALTPLLFERPEVRAQLSTLHEELGRLWGEPPLSRPERALENWRRLADLDPHNVYAIYAARELLKAQQQYAEAIPYFAMEQALTSRWSRRSSTTRSGGSPCCATRPTSGAARATSPAPRRRCGARARSCRTTWG</sequence>
<dbReference type="Gene3D" id="1.25.40.10">
    <property type="entry name" value="Tetratricopeptide repeat domain"/>
    <property type="match status" value="1"/>
</dbReference>
<accession>A0A150RXP2</accession>
<name>A0A150RXP2_SORCE</name>
<gene>
    <name evidence="2" type="ORF">BE18_30575</name>
</gene>
<evidence type="ECO:0000256" key="1">
    <source>
        <dbReference type="SAM" id="MobiDB-lite"/>
    </source>
</evidence>
<proteinExistence type="predicted"/>
<dbReference type="AlphaFoldDB" id="A0A150RXP2"/>
<evidence type="ECO:0000313" key="3">
    <source>
        <dbReference type="Proteomes" id="UP000075515"/>
    </source>
</evidence>
<dbReference type="EMBL" id="JEMC01002918">
    <property type="protein sequence ID" value="KYF84568.1"/>
    <property type="molecule type" value="Genomic_DNA"/>
</dbReference>
<dbReference type="InterPro" id="IPR011990">
    <property type="entry name" value="TPR-like_helical_dom_sf"/>
</dbReference>
<organism evidence="2 3">
    <name type="scientific">Sorangium cellulosum</name>
    <name type="common">Polyangium cellulosum</name>
    <dbReference type="NCBI Taxonomy" id="56"/>
    <lineage>
        <taxon>Bacteria</taxon>
        <taxon>Pseudomonadati</taxon>
        <taxon>Myxococcota</taxon>
        <taxon>Polyangia</taxon>
        <taxon>Polyangiales</taxon>
        <taxon>Polyangiaceae</taxon>
        <taxon>Sorangium</taxon>
    </lineage>
</organism>
<dbReference type="Proteomes" id="UP000075515">
    <property type="component" value="Unassembled WGS sequence"/>
</dbReference>
<comment type="caution">
    <text evidence="2">The sequence shown here is derived from an EMBL/GenBank/DDBJ whole genome shotgun (WGS) entry which is preliminary data.</text>
</comment>
<feature type="compositionally biased region" description="Low complexity" evidence="1">
    <location>
        <begin position="223"/>
        <end position="234"/>
    </location>
</feature>
<feature type="compositionally biased region" description="Low complexity" evidence="1">
    <location>
        <begin position="205"/>
        <end position="216"/>
    </location>
</feature>
<dbReference type="SUPFAM" id="SSF48452">
    <property type="entry name" value="TPR-like"/>
    <property type="match status" value="1"/>
</dbReference>
<evidence type="ECO:0000313" key="2">
    <source>
        <dbReference type="EMBL" id="KYF84568.1"/>
    </source>
</evidence>